<keyword evidence="2" id="KW-1185">Reference proteome</keyword>
<gene>
    <name evidence="1" type="ORF">V6N11_056259</name>
</gene>
<evidence type="ECO:0000313" key="2">
    <source>
        <dbReference type="Proteomes" id="UP001396334"/>
    </source>
</evidence>
<name>A0ABR2T434_9ROSI</name>
<proteinExistence type="predicted"/>
<sequence length="128" mass="14839">MADEVAKQMANLHFSEEELSDLGGHWWEVCTMLPEGFEGPFQFGEWLKVDMGKQDNEECMAKVQEAWNETNGSTLEKVKQVGLKLNDWQKGQRRSEMSRKKELTGKVEFLMDQPTTEDNFKEMCDAKK</sequence>
<dbReference type="Proteomes" id="UP001396334">
    <property type="component" value="Unassembled WGS sequence"/>
</dbReference>
<reference evidence="1 2" key="1">
    <citation type="journal article" date="2024" name="G3 (Bethesda)">
        <title>Genome assembly of Hibiscus sabdariffa L. provides insights into metabolisms of medicinal natural products.</title>
        <authorList>
            <person name="Kim T."/>
        </authorList>
    </citation>
    <scope>NUCLEOTIDE SEQUENCE [LARGE SCALE GENOMIC DNA]</scope>
    <source>
        <strain evidence="1">TK-2024</strain>
        <tissue evidence="1">Old leaves</tissue>
    </source>
</reference>
<protein>
    <submittedName>
        <fullName evidence="1">Uncharacterized protein</fullName>
    </submittedName>
</protein>
<dbReference type="EMBL" id="JBBPBN010000009">
    <property type="protein sequence ID" value="KAK9031974.1"/>
    <property type="molecule type" value="Genomic_DNA"/>
</dbReference>
<accession>A0ABR2T434</accession>
<comment type="caution">
    <text evidence="1">The sequence shown here is derived from an EMBL/GenBank/DDBJ whole genome shotgun (WGS) entry which is preliminary data.</text>
</comment>
<organism evidence="1 2">
    <name type="scientific">Hibiscus sabdariffa</name>
    <name type="common">roselle</name>
    <dbReference type="NCBI Taxonomy" id="183260"/>
    <lineage>
        <taxon>Eukaryota</taxon>
        <taxon>Viridiplantae</taxon>
        <taxon>Streptophyta</taxon>
        <taxon>Embryophyta</taxon>
        <taxon>Tracheophyta</taxon>
        <taxon>Spermatophyta</taxon>
        <taxon>Magnoliopsida</taxon>
        <taxon>eudicotyledons</taxon>
        <taxon>Gunneridae</taxon>
        <taxon>Pentapetalae</taxon>
        <taxon>rosids</taxon>
        <taxon>malvids</taxon>
        <taxon>Malvales</taxon>
        <taxon>Malvaceae</taxon>
        <taxon>Malvoideae</taxon>
        <taxon>Hibiscus</taxon>
    </lineage>
</organism>
<evidence type="ECO:0000313" key="1">
    <source>
        <dbReference type="EMBL" id="KAK9031974.1"/>
    </source>
</evidence>